<dbReference type="EMBL" id="BPWL01000001">
    <property type="protein sequence ID" value="GJJ06067.1"/>
    <property type="molecule type" value="Genomic_DNA"/>
</dbReference>
<comment type="function">
    <text evidence="7">Functions as a component of the DNA-binding general transcription factor complex TFIID. Binding of TFIID to a promoter (with or without TATA element) is the initial step in pre-initiation complex (PIC) formation. TFIID plays a key role in the regulation of gene expression by RNA polymerase II through different activities such as transcription activator interaction, core promoter recognition and selectivity, TFIIA and TFIIB interaction, chromatin modification (histone acetylation by TAF1), facilitation of DNA opening and initiation of transcription.</text>
</comment>
<reference evidence="11" key="1">
    <citation type="submission" date="2021-10" db="EMBL/GenBank/DDBJ databases">
        <title>De novo Genome Assembly of Clathrus columnatus (Basidiomycota, Fungi) Using Illumina and Nanopore Sequence Data.</title>
        <authorList>
            <person name="Ogiso-Tanaka E."/>
            <person name="Itagaki H."/>
            <person name="Hosoya T."/>
            <person name="Hosaka K."/>
        </authorList>
    </citation>
    <scope>NUCLEOTIDE SEQUENCE</scope>
    <source>
        <strain evidence="11">MO-923</strain>
    </source>
</reference>
<dbReference type="CDD" id="cd08045">
    <property type="entry name" value="HFD_TAF4"/>
    <property type="match status" value="1"/>
</dbReference>
<sequence>MSASKKQQETVATASSSNAATSAAVQPAITSTAPVLATTAPVSLAATTAPVTSTVTTTTAPQTQHYYAHPGYAGYHPSTWTSHVQAHGRTTTSTPGVATQTTLGTPQHQAYYQATAAIPPPATSNPSTHSTAVNPAPSHTQSQSQSQAQSQLDTSDIATLNDALGSAGVDLRAEEENLRQPHGGSGGGSGGGKGAVLVGTGAGRGRGRKQGKKVVFDQTHLGARMRGVASKHGLGSGSPGVASSTMTGVSNGIADDSIVYLTLALRARLTTLIEAMIAAATHREETGFNLPAGLYPDGTPMWSQVIRRDVAKQLAVIEKVEREEELAARRERKARETYGSAGGVGTGAALGAGVLPSLDDALQMDTTEDEPKKKKKKPDGPGVTAKNMTEDVRKKLSNAVASQAAGLSTGKYAWMNAGATGTTIPKKPAVTATSSGGGNTSTTPAGATTSSWSRPFQSTKKKEEPAIEEDKRRAITLRDVVFIIERERGHGGGRGAARGWT</sequence>
<feature type="region of interest" description="Disordered" evidence="9">
    <location>
        <begin position="1"/>
        <end position="27"/>
    </location>
</feature>
<evidence type="ECO:0000256" key="2">
    <source>
        <dbReference type="ARBA" id="ARBA00006178"/>
    </source>
</evidence>
<feature type="region of interest" description="Disordered" evidence="9">
    <location>
        <begin position="178"/>
        <end position="213"/>
    </location>
</feature>
<comment type="caution">
    <text evidence="11">The sequence shown here is derived from an EMBL/GenBank/DDBJ whole genome shotgun (WGS) entry which is preliminary data.</text>
</comment>
<dbReference type="GO" id="GO:0003677">
    <property type="term" value="F:DNA binding"/>
    <property type="evidence" value="ECO:0007669"/>
    <property type="project" value="TreeGrafter"/>
</dbReference>
<feature type="region of interest" description="Disordered" evidence="9">
    <location>
        <begin position="365"/>
        <end position="388"/>
    </location>
</feature>
<name>A0AAV4ZY27_9AGAM</name>
<dbReference type="AlphaFoldDB" id="A0AAV4ZY27"/>
<feature type="domain" description="Transcription initiation factor TFIID component TAF4 C-terminal" evidence="10">
    <location>
        <begin position="160"/>
        <end position="489"/>
    </location>
</feature>
<comment type="subcellular location">
    <subcellularLocation>
        <location evidence="1">Nucleus</location>
    </subcellularLocation>
</comment>
<dbReference type="PANTHER" id="PTHR15138:SF14">
    <property type="entry name" value="TRANSCRIPTION INITIATION FACTOR TFIID SUBUNIT 4"/>
    <property type="match status" value="1"/>
</dbReference>
<feature type="compositionally biased region" description="Low complexity" evidence="9">
    <location>
        <begin position="141"/>
        <end position="151"/>
    </location>
</feature>
<dbReference type="GO" id="GO:0005669">
    <property type="term" value="C:transcription factor TFIID complex"/>
    <property type="evidence" value="ECO:0007669"/>
    <property type="project" value="InterPro"/>
</dbReference>
<keyword evidence="4" id="KW-0805">Transcription regulation</keyword>
<feature type="region of interest" description="Disordered" evidence="9">
    <location>
        <begin position="428"/>
        <end position="470"/>
    </location>
</feature>
<organism evidence="11 12">
    <name type="scientific">Clathrus columnatus</name>
    <dbReference type="NCBI Taxonomy" id="1419009"/>
    <lineage>
        <taxon>Eukaryota</taxon>
        <taxon>Fungi</taxon>
        <taxon>Dikarya</taxon>
        <taxon>Basidiomycota</taxon>
        <taxon>Agaricomycotina</taxon>
        <taxon>Agaricomycetes</taxon>
        <taxon>Phallomycetidae</taxon>
        <taxon>Phallales</taxon>
        <taxon>Clathraceae</taxon>
        <taxon>Clathrus</taxon>
    </lineage>
</organism>
<evidence type="ECO:0000256" key="6">
    <source>
        <dbReference type="ARBA" id="ARBA00023242"/>
    </source>
</evidence>
<accession>A0AAV4ZY27</accession>
<evidence type="ECO:0000256" key="9">
    <source>
        <dbReference type="SAM" id="MobiDB-lite"/>
    </source>
</evidence>
<feature type="compositionally biased region" description="Gly residues" evidence="9">
    <location>
        <begin position="183"/>
        <end position="204"/>
    </location>
</feature>
<dbReference type="PANTHER" id="PTHR15138">
    <property type="entry name" value="TRANSCRIPTION INITIATION FACTOR TFIID SUBUNIT 4"/>
    <property type="match status" value="1"/>
</dbReference>
<evidence type="ECO:0000256" key="1">
    <source>
        <dbReference type="ARBA" id="ARBA00004123"/>
    </source>
</evidence>
<keyword evidence="6" id="KW-0539">Nucleus</keyword>
<evidence type="ECO:0000256" key="3">
    <source>
        <dbReference type="ARBA" id="ARBA00017306"/>
    </source>
</evidence>
<comment type="similarity">
    <text evidence="2">Belongs to the TAF4 family.</text>
</comment>
<evidence type="ECO:0000313" key="11">
    <source>
        <dbReference type="EMBL" id="GJJ06067.1"/>
    </source>
</evidence>
<feature type="compositionally biased region" description="Polar residues" evidence="9">
    <location>
        <begin position="1"/>
        <end position="11"/>
    </location>
</feature>
<evidence type="ECO:0000259" key="10">
    <source>
        <dbReference type="Pfam" id="PF05236"/>
    </source>
</evidence>
<evidence type="ECO:0000256" key="7">
    <source>
        <dbReference type="ARBA" id="ARBA00025346"/>
    </source>
</evidence>
<protein>
    <recommendedName>
        <fullName evidence="3">Transcription initiation factor TFIID subunit 4</fullName>
    </recommendedName>
    <alternativeName>
        <fullName evidence="8">TBP-associated factor 4</fullName>
    </alternativeName>
</protein>
<evidence type="ECO:0000313" key="12">
    <source>
        <dbReference type="Proteomes" id="UP001050691"/>
    </source>
</evidence>
<feature type="compositionally biased region" description="Basic and acidic residues" evidence="9">
    <location>
        <begin position="460"/>
        <end position="470"/>
    </location>
</feature>
<dbReference type="InterPro" id="IPR007900">
    <property type="entry name" value="TAF4_C"/>
</dbReference>
<dbReference type="GO" id="GO:0016251">
    <property type="term" value="F:RNA polymerase II general transcription initiation factor activity"/>
    <property type="evidence" value="ECO:0007669"/>
    <property type="project" value="TreeGrafter"/>
</dbReference>
<gene>
    <name evidence="11" type="ORF">Clacol_000255</name>
</gene>
<dbReference type="GO" id="GO:0006367">
    <property type="term" value="P:transcription initiation at RNA polymerase II promoter"/>
    <property type="evidence" value="ECO:0007669"/>
    <property type="project" value="TreeGrafter"/>
</dbReference>
<feature type="compositionally biased region" description="Low complexity" evidence="9">
    <location>
        <begin position="429"/>
        <end position="453"/>
    </location>
</feature>
<proteinExistence type="inferred from homology"/>
<keyword evidence="12" id="KW-1185">Reference proteome</keyword>
<feature type="region of interest" description="Disordered" evidence="9">
    <location>
        <begin position="83"/>
        <end position="102"/>
    </location>
</feature>
<evidence type="ECO:0000256" key="8">
    <source>
        <dbReference type="ARBA" id="ARBA00031747"/>
    </source>
</evidence>
<evidence type="ECO:0000256" key="4">
    <source>
        <dbReference type="ARBA" id="ARBA00023015"/>
    </source>
</evidence>
<dbReference type="Proteomes" id="UP001050691">
    <property type="component" value="Unassembled WGS sequence"/>
</dbReference>
<feature type="compositionally biased region" description="Polar residues" evidence="9">
    <location>
        <begin position="124"/>
        <end position="140"/>
    </location>
</feature>
<feature type="region of interest" description="Disordered" evidence="9">
    <location>
        <begin position="118"/>
        <end position="154"/>
    </location>
</feature>
<feature type="compositionally biased region" description="Low complexity" evidence="9">
    <location>
        <begin position="12"/>
        <end position="24"/>
    </location>
</feature>
<dbReference type="InterPro" id="IPR045144">
    <property type="entry name" value="TAF4"/>
</dbReference>
<keyword evidence="5" id="KW-0804">Transcription</keyword>
<evidence type="ECO:0000256" key="5">
    <source>
        <dbReference type="ARBA" id="ARBA00023163"/>
    </source>
</evidence>
<dbReference type="Pfam" id="PF05236">
    <property type="entry name" value="TAF4"/>
    <property type="match status" value="1"/>
</dbReference>